<name>A0A428TK97_9HYPO</name>
<dbReference type="GO" id="GO:0006383">
    <property type="term" value="P:transcription by RNA polymerase III"/>
    <property type="evidence" value="ECO:0007669"/>
    <property type="project" value="InterPro"/>
</dbReference>
<feature type="compositionally biased region" description="Basic residues" evidence="2">
    <location>
        <begin position="62"/>
        <end position="72"/>
    </location>
</feature>
<dbReference type="PANTHER" id="PTHR23082">
    <property type="entry name" value="TRANSCRIPTION INITIATION FACTOR IIIC TFIIIC , POLYPEPTIDE 3-RELATED"/>
    <property type="match status" value="1"/>
</dbReference>
<reference evidence="3 4" key="1">
    <citation type="submission" date="2017-06" db="EMBL/GenBank/DDBJ databases">
        <title>Comparative genomic analysis of Ambrosia Fusariam Clade fungi.</title>
        <authorList>
            <person name="Stajich J.E."/>
            <person name="Carrillo J."/>
            <person name="Kijimoto T."/>
            <person name="Eskalen A."/>
            <person name="O'Donnell K."/>
            <person name="Kasson M."/>
        </authorList>
    </citation>
    <scope>NUCLEOTIDE SEQUENCE [LARGE SCALE GENOMIC DNA]</scope>
    <source>
        <strain evidence="3 4">NRRL62579</strain>
    </source>
</reference>
<dbReference type="SUPFAM" id="SSF48452">
    <property type="entry name" value="TPR-like"/>
    <property type="match status" value="2"/>
</dbReference>
<dbReference type="Pfam" id="PF13181">
    <property type="entry name" value="TPR_8"/>
    <property type="match status" value="2"/>
</dbReference>
<comment type="caution">
    <text evidence="3">The sequence shown here is derived from an EMBL/GenBank/DDBJ whole genome shotgun (WGS) entry which is preliminary data.</text>
</comment>
<dbReference type="AlphaFoldDB" id="A0A428TK97"/>
<dbReference type="SMART" id="SM00028">
    <property type="entry name" value="TPR"/>
    <property type="match status" value="6"/>
</dbReference>
<feature type="repeat" description="TPR" evidence="1">
    <location>
        <begin position="111"/>
        <end position="144"/>
    </location>
</feature>
<dbReference type="Pfam" id="PF13432">
    <property type="entry name" value="TPR_16"/>
    <property type="match status" value="1"/>
</dbReference>
<accession>A0A428TK97</accession>
<gene>
    <name evidence="3" type="ORF">CEP52_007914</name>
</gene>
<dbReference type="GO" id="GO:0000127">
    <property type="term" value="C:transcription factor TFIIIC complex"/>
    <property type="evidence" value="ECO:0007669"/>
    <property type="project" value="TreeGrafter"/>
</dbReference>
<evidence type="ECO:0000256" key="1">
    <source>
        <dbReference type="PROSITE-ProRule" id="PRU00339"/>
    </source>
</evidence>
<feature type="region of interest" description="Disordered" evidence="2">
    <location>
        <begin position="1"/>
        <end position="22"/>
    </location>
</feature>
<dbReference type="InterPro" id="IPR011990">
    <property type="entry name" value="TPR-like_helical_dom_sf"/>
</dbReference>
<feature type="repeat" description="TPR" evidence="1">
    <location>
        <begin position="419"/>
        <end position="452"/>
    </location>
</feature>
<feature type="region of interest" description="Disordered" evidence="2">
    <location>
        <begin position="52"/>
        <end position="72"/>
    </location>
</feature>
<proteinExistence type="predicted"/>
<dbReference type="Gene3D" id="1.25.40.10">
    <property type="entry name" value="Tetratricopeptide repeat domain"/>
    <property type="match status" value="4"/>
</dbReference>
<dbReference type="EMBL" id="NKCK01000075">
    <property type="protein sequence ID" value="RSM02480.1"/>
    <property type="molecule type" value="Genomic_DNA"/>
</dbReference>
<evidence type="ECO:0000313" key="3">
    <source>
        <dbReference type="EMBL" id="RSM02480.1"/>
    </source>
</evidence>
<sequence length="896" mass="101269">MAASINQDFMERQEGDVSDADSDLEELEGDIAKFDESVREFLATQRDGAVPSGAAGAGYRGRGARGPRKAAKPRGDITARLSKVNQAFLSGDYSRALDLVFEVIRINAETHQAWTTLSSIFREQGDLSKALSAMVYAAHLRPKDVSGWLQCASFALDTIEDDEAGNLNTARLCYSAALRADHTNIDARLGKGLVCHRQGHLAAALSDYKTVLKHRPYDLEIVRKLAEACLDNKQADTAVPSAIAAYKRFFDHEKSDPSPDMQAPWHDIGIYVDLFAATGRYQDAIYQAKSLSRWLLGRDAETFWDNWQSDDREWDGDDERRLYVPEYTAGAWSPELYGQSFPWDLRARLAIYRFRLGDEDEAMRHLWWFDPLLEHTKEFASDFPFMAFDMAEELAHRGHTPLAVSYYQILRDLPGDPDATILLQLGRCHSAMGENATAEEYFLAAIDADEDNIDARIELANMTDASGRRLIPRRYRPKRLAGADKRRQEEQARAVKLAEQYEIVQDLRKQIREGRNDLIPAWMASSKELVDDFRSLKKFYTWDKYLHFLGPKSLQQNEADKPQTELAQMYERLARTLAPHPGHEGREAGTSELDAHQGISFNNWLYLFLDYAIGLAIAHRRDEAYQVCEAARDSTAFQAPEHGFMIYVAWSVCAIYTSDEERCVATARQLMREGAMSDSYRMFALLSNLCQSPVSWYTSGPAQKYLLRQIKAMDDAHTESVAKAAAGEGTEVALDACVLMLYGHILFTSTSYTYALGYFLRSRALDPDNSMVNLSLGLAYVHYGLKRQSTNRQYLLLQGQSFLSRYAELGSMDEGENNEFTKAEAYYNIGRLYQLLGINYLALEYYSKAKKVSRDRPQNGTTGELEAIMLSNELISLLINQNNSKALALLKAKIRL</sequence>
<organism evidence="3 4">
    <name type="scientific">Fusarium oligoseptatum</name>
    <dbReference type="NCBI Taxonomy" id="2604345"/>
    <lineage>
        <taxon>Eukaryota</taxon>
        <taxon>Fungi</taxon>
        <taxon>Dikarya</taxon>
        <taxon>Ascomycota</taxon>
        <taxon>Pezizomycotina</taxon>
        <taxon>Sordariomycetes</taxon>
        <taxon>Hypocreomycetidae</taxon>
        <taxon>Hypocreales</taxon>
        <taxon>Nectriaceae</taxon>
        <taxon>Fusarium</taxon>
        <taxon>Fusarium solani species complex</taxon>
    </lineage>
</organism>
<dbReference type="InterPro" id="IPR019734">
    <property type="entry name" value="TPR_rpt"/>
</dbReference>
<dbReference type="STRING" id="1325735.A0A428TK97"/>
<protein>
    <recommendedName>
        <fullName evidence="5">Transcription factor tau subunit sfc4</fullName>
    </recommendedName>
</protein>
<dbReference type="Proteomes" id="UP000287144">
    <property type="component" value="Unassembled WGS sequence"/>
</dbReference>
<dbReference type="PROSITE" id="PS50005">
    <property type="entry name" value="TPR"/>
    <property type="match status" value="3"/>
</dbReference>
<dbReference type="PANTHER" id="PTHR23082:SF0">
    <property type="entry name" value="GENERAL TRANSCRIPTION FACTOR 3C POLYPEPTIDE 3"/>
    <property type="match status" value="1"/>
</dbReference>
<dbReference type="InterPro" id="IPR039340">
    <property type="entry name" value="Tfc4/TFIIIC-102/Sfc4"/>
</dbReference>
<evidence type="ECO:0008006" key="5">
    <source>
        <dbReference type="Google" id="ProtNLM"/>
    </source>
</evidence>
<evidence type="ECO:0000313" key="4">
    <source>
        <dbReference type="Proteomes" id="UP000287144"/>
    </source>
</evidence>
<feature type="repeat" description="TPR" evidence="1">
    <location>
        <begin position="823"/>
        <end position="856"/>
    </location>
</feature>
<keyword evidence="4" id="KW-1185">Reference proteome</keyword>
<keyword evidence="1" id="KW-0802">TPR repeat</keyword>
<evidence type="ECO:0000256" key="2">
    <source>
        <dbReference type="SAM" id="MobiDB-lite"/>
    </source>
</evidence>